<comment type="caution">
    <text evidence="3">The sequence shown here is derived from an EMBL/GenBank/DDBJ whole genome shotgun (WGS) entry which is preliminary data.</text>
</comment>
<protein>
    <submittedName>
        <fullName evidence="3">Uncharacterized protein</fullName>
    </submittedName>
</protein>
<name>A0A8S1HMU0_9PELO</name>
<proteinExistence type="predicted"/>
<reference evidence="3" key="1">
    <citation type="submission" date="2020-10" db="EMBL/GenBank/DDBJ databases">
        <authorList>
            <person name="Kikuchi T."/>
        </authorList>
    </citation>
    <scope>NUCLEOTIDE SEQUENCE</scope>
    <source>
        <strain evidence="3">NKZ352</strain>
    </source>
</reference>
<feature type="signal peptide" evidence="2">
    <location>
        <begin position="1"/>
        <end position="16"/>
    </location>
</feature>
<sequence>MRLVFLLATIFSTSFQIPAPIPEITVVANATQRFVRQEDVNSDPCLDTSPVETPHFIELPQRYSKIVDRPWIWSGVPTKLFKSYGVTYQWAWMKALIVRGLKDTIGDLLQKKQPVFLAGEVSCDMHVLYQACVDRYGPSPCALYPLENGNYRMEIGDAAYNGSIDTVCADPIVFHEWGTMLNVSNLNNLSYTVDVMGILEDGIGDVYLIDGTGRGLKDLCMMKISAAVDDRQVEAWSAQSLWKNLRFFELRALEFTLFPGNLNKEVKANIKKMYDKKTVQTYYCEAVLRGVLEWSEGPSATVCHVVYPDNDRRRFVSRSRTMIREGLGNFWKEQVAQDIDGLEAMYLTPKQFVETRNRLLNRTANVETLRITAKQIVHDKPMVEDISEVHKRPIMGKSEAPTELPPDFPSAPKASPNKELKFQEPPSFEFQNPVAYEELLEEPMPAADVSDYVNDPMIVVNGELLHSATASAPLINEFIEEKSNEPMFHIPKFPCTPLATYPNLYE</sequence>
<accession>A0A8S1HMU0</accession>
<dbReference type="EMBL" id="CAJGYM010000076">
    <property type="protein sequence ID" value="CAD6196642.1"/>
    <property type="molecule type" value="Genomic_DNA"/>
</dbReference>
<evidence type="ECO:0000256" key="2">
    <source>
        <dbReference type="SAM" id="SignalP"/>
    </source>
</evidence>
<dbReference type="OrthoDB" id="5871804at2759"/>
<feature type="chain" id="PRO_5035797081" evidence="2">
    <location>
        <begin position="17"/>
        <end position="506"/>
    </location>
</feature>
<dbReference type="Proteomes" id="UP000835052">
    <property type="component" value="Unassembled WGS sequence"/>
</dbReference>
<gene>
    <name evidence="3" type="ORF">CAUJ_LOCUS12556</name>
</gene>
<evidence type="ECO:0000313" key="3">
    <source>
        <dbReference type="EMBL" id="CAD6196642.1"/>
    </source>
</evidence>
<organism evidence="3 4">
    <name type="scientific">Caenorhabditis auriculariae</name>
    <dbReference type="NCBI Taxonomy" id="2777116"/>
    <lineage>
        <taxon>Eukaryota</taxon>
        <taxon>Metazoa</taxon>
        <taxon>Ecdysozoa</taxon>
        <taxon>Nematoda</taxon>
        <taxon>Chromadorea</taxon>
        <taxon>Rhabditida</taxon>
        <taxon>Rhabditina</taxon>
        <taxon>Rhabditomorpha</taxon>
        <taxon>Rhabditoidea</taxon>
        <taxon>Rhabditidae</taxon>
        <taxon>Peloderinae</taxon>
        <taxon>Caenorhabditis</taxon>
    </lineage>
</organism>
<keyword evidence="2" id="KW-0732">Signal</keyword>
<feature type="region of interest" description="Disordered" evidence="1">
    <location>
        <begin position="397"/>
        <end position="416"/>
    </location>
</feature>
<dbReference type="AlphaFoldDB" id="A0A8S1HMU0"/>
<evidence type="ECO:0000256" key="1">
    <source>
        <dbReference type="SAM" id="MobiDB-lite"/>
    </source>
</evidence>
<evidence type="ECO:0000313" key="4">
    <source>
        <dbReference type="Proteomes" id="UP000835052"/>
    </source>
</evidence>
<keyword evidence="4" id="KW-1185">Reference proteome</keyword>